<gene>
    <name evidence="2" type="ORF">JOC86_004562</name>
</gene>
<reference evidence="2 3" key="1">
    <citation type="submission" date="2021-01" db="EMBL/GenBank/DDBJ databases">
        <title>Genomic Encyclopedia of Type Strains, Phase IV (KMG-IV): sequencing the most valuable type-strain genomes for metagenomic binning, comparative biology and taxonomic classification.</title>
        <authorList>
            <person name="Goeker M."/>
        </authorList>
    </citation>
    <scope>NUCLEOTIDE SEQUENCE [LARGE SCALE GENOMIC DNA]</scope>
    <source>
        <strain evidence="2 3">DSM 24834</strain>
    </source>
</reference>
<feature type="transmembrane region" description="Helical" evidence="1">
    <location>
        <begin position="46"/>
        <end position="65"/>
    </location>
</feature>
<dbReference type="InterPro" id="IPR021362">
    <property type="entry name" value="DUF2834"/>
</dbReference>
<keyword evidence="1" id="KW-0472">Membrane</keyword>
<dbReference type="RefSeq" id="WP_205175285.1">
    <property type="nucleotide sequence ID" value="NZ_JAFBDZ010000006.1"/>
</dbReference>
<evidence type="ECO:0000313" key="2">
    <source>
        <dbReference type="EMBL" id="MBM7587987.1"/>
    </source>
</evidence>
<feature type="transmembrane region" description="Helical" evidence="1">
    <location>
        <begin position="77"/>
        <end position="97"/>
    </location>
</feature>
<evidence type="ECO:0000256" key="1">
    <source>
        <dbReference type="SAM" id="Phobius"/>
    </source>
</evidence>
<feature type="transmembrane region" description="Helical" evidence="1">
    <location>
        <begin position="5"/>
        <end position="26"/>
    </location>
</feature>
<keyword evidence="3" id="KW-1185">Reference proteome</keyword>
<protein>
    <submittedName>
        <fullName evidence="2">Sec-independent protein secretion pathway component TatC</fullName>
    </submittedName>
</protein>
<dbReference type="Pfam" id="PF11196">
    <property type="entry name" value="DUF2834"/>
    <property type="match status" value="1"/>
</dbReference>
<organism evidence="2 3">
    <name type="scientific">Rossellomorea pakistanensis</name>
    <dbReference type="NCBI Taxonomy" id="992288"/>
    <lineage>
        <taxon>Bacteria</taxon>
        <taxon>Bacillati</taxon>
        <taxon>Bacillota</taxon>
        <taxon>Bacilli</taxon>
        <taxon>Bacillales</taxon>
        <taxon>Bacillaceae</taxon>
        <taxon>Rossellomorea</taxon>
    </lineage>
</organism>
<accession>A0ABS2NJE1</accession>
<sequence>MKRNLYLILAVLGAICPYYYFIPFIFENGLDVELFVDQLFVNKISSFFGMDVIVSMLVLIAFVLFEGKRIGMRNLGVYMIATVTVGVSFGLPLFLYFRERYVQKINGI</sequence>
<comment type="caution">
    <text evidence="2">The sequence shown here is derived from an EMBL/GenBank/DDBJ whole genome shotgun (WGS) entry which is preliminary data.</text>
</comment>
<keyword evidence="1" id="KW-1133">Transmembrane helix</keyword>
<dbReference type="EMBL" id="JAFBDZ010000006">
    <property type="protein sequence ID" value="MBM7587987.1"/>
    <property type="molecule type" value="Genomic_DNA"/>
</dbReference>
<keyword evidence="1" id="KW-0812">Transmembrane</keyword>
<dbReference type="Proteomes" id="UP001646157">
    <property type="component" value="Unassembled WGS sequence"/>
</dbReference>
<evidence type="ECO:0000313" key="3">
    <source>
        <dbReference type="Proteomes" id="UP001646157"/>
    </source>
</evidence>
<name>A0ABS2NJE1_9BACI</name>
<proteinExistence type="predicted"/>